<keyword evidence="6" id="KW-0769">Symport</keyword>
<evidence type="ECO:0000256" key="8">
    <source>
        <dbReference type="ARBA" id="ARBA00023136"/>
    </source>
</evidence>
<keyword evidence="5 9" id="KW-0812">Transmembrane</keyword>
<keyword evidence="4" id="KW-1003">Cell membrane</keyword>
<evidence type="ECO:0000256" key="4">
    <source>
        <dbReference type="ARBA" id="ARBA00022475"/>
    </source>
</evidence>
<accession>A0A345RPS3</accession>
<dbReference type="InterPro" id="IPR011701">
    <property type="entry name" value="MFS"/>
</dbReference>
<dbReference type="KEGG" id="pke:DLD99_12655"/>
<gene>
    <name evidence="11" type="ORF">DLD99_12655</name>
</gene>
<dbReference type="PROSITE" id="PS50850">
    <property type="entry name" value="MFS"/>
    <property type="match status" value="1"/>
</dbReference>
<reference evidence="11 12" key="1">
    <citation type="submission" date="2018-05" db="EMBL/GenBank/DDBJ databases">
        <title>Complete genome sequence of Pseudomonas kribbensis 46-2(T).</title>
        <authorList>
            <person name="Jeong H."/>
            <person name="Lee S.-G."/>
            <person name="Rha E."/>
            <person name="Kim H."/>
        </authorList>
    </citation>
    <scope>NUCLEOTIDE SEQUENCE [LARGE SCALE GENOMIC DNA]</scope>
    <source>
        <strain evidence="11 12">46-2</strain>
    </source>
</reference>
<dbReference type="GO" id="GO:0015293">
    <property type="term" value="F:symporter activity"/>
    <property type="evidence" value="ECO:0007669"/>
    <property type="project" value="UniProtKB-KW"/>
</dbReference>
<dbReference type="RefSeq" id="WP_114882480.1">
    <property type="nucleotide sequence ID" value="NZ_CP029608.1"/>
</dbReference>
<dbReference type="InterPro" id="IPR036259">
    <property type="entry name" value="MFS_trans_sf"/>
</dbReference>
<evidence type="ECO:0000256" key="1">
    <source>
        <dbReference type="ARBA" id="ARBA00004651"/>
    </source>
</evidence>
<dbReference type="PROSITE" id="PS00216">
    <property type="entry name" value="SUGAR_TRANSPORT_1"/>
    <property type="match status" value="2"/>
</dbReference>
<dbReference type="SUPFAM" id="SSF103473">
    <property type="entry name" value="MFS general substrate transporter"/>
    <property type="match status" value="1"/>
</dbReference>
<evidence type="ECO:0000256" key="2">
    <source>
        <dbReference type="ARBA" id="ARBA00008240"/>
    </source>
</evidence>
<keyword evidence="8 9" id="KW-0472">Membrane</keyword>
<evidence type="ECO:0000256" key="5">
    <source>
        <dbReference type="ARBA" id="ARBA00022692"/>
    </source>
</evidence>
<keyword evidence="3" id="KW-0813">Transport</keyword>
<dbReference type="GO" id="GO:0005886">
    <property type="term" value="C:plasma membrane"/>
    <property type="evidence" value="ECO:0007669"/>
    <property type="project" value="UniProtKB-SubCell"/>
</dbReference>
<dbReference type="InterPro" id="IPR051084">
    <property type="entry name" value="H+-coupled_symporters"/>
</dbReference>
<organism evidence="11 12">
    <name type="scientific">Pseudomonas kribbensis</name>
    <dbReference type="NCBI Taxonomy" id="1628086"/>
    <lineage>
        <taxon>Bacteria</taxon>
        <taxon>Pseudomonadati</taxon>
        <taxon>Pseudomonadota</taxon>
        <taxon>Gammaproteobacteria</taxon>
        <taxon>Pseudomonadales</taxon>
        <taxon>Pseudomonadaceae</taxon>
        <taxon>Pseudomonas</taxon>
    </lineage>
</organism>
<comment type="similarity">
    <text evidence="2">Belongs to the major facilitator superfamily. Metabolite:H+ Symporter (MHS) family (TC 2.A.1.6) family.</text>
</comment>
<evidence type="ECO:0000256" key="6">
    <source>
        <dbReference type="ARBA" id="ARBA00022847"/>
    </source>
</evidence>
<feature type="transmembrane region" description="Helical" evidence="9">
    <location>
        <begin position="195"/>
        <end position="214"/>
    </location>
</feature>
<dbReference type="Proteomes" id="UP000253720">
    <property type="component" value="Chromosome"/>
</dbReference>
<dbReference type="PANTHER" id="PTHR43528:SF3">
    <property type="entry name" value="CITRATE-PROTON SYMPORTER"/>
    <property type="match status" value="1"/>
</dbReference>
<keyword evidence="12" id="KW-1185">Reference proteome</keyword>
<feature type="transmembrane region" description="Helical" evidence="9">
    <location>
        <begin position="98"/>
        <end position="119"/>
    </location>
</feature>
<evidence type="ECO:0000256" key="9">
    <source>
        <dbReference type="SAM" id="Phobius"/>
    </source>
</evidence>
<dbReference type="FunFam" id="1.20.1250.20:FF:000001">
    <property type="entry name" value="Dicarboxylate MFS transporter"/>
    <property type="match status" value="1"/>
</dbReference>
<dbReference type="EMBL" id="CP029608">
    <property type="protein sequence ID" value="AXI61289.1"/>
    <property type="molecule type" value="Genomic_DNA"/>
</dbReference>
<feature type="transmembrane region" description="Helical" evidence="9">
    <location>
        <begin position="62"/>
        <end position="86"/>
    </location>
</feature>
<evidence type="ECO:0000313" key="11">
    <source>
        <dbReference type="EMBL" id="AXI61289.1"/>
    </source>
</evidence>
<feature type="domain" description="Major facilitator superfamily (MFS) profile" evidence="10">
    <location>
        <begin position="23"/>
        <end position="429"/>
    </location>
</feature>
<protein>
    <submittedName>
        <fullName evidence="11">MFS transporter</fullName>
    </submittedName>
</protein>
<comment type="subcellular location">
    <subcellularLocation>
        <location evidence="1">Cell membrane</location>
        <topology evidence="1">Multi-pass membrane protein</topology>
    </subcellularLocation>
</comment>
<evidence type="ECO:0000256" key="3">
    <source>
        <dbReference type="ARBA" id="ARBA00022448"/>
    </source>
</evidence>
<feature type="transmembrane region" description="Helical" evidence="9">
    <location>
        <begin position="276"/>
        <end position="300"/>
    </location>
</feature>
<feature type="transmembrane region" description="Helical" evidence="9">
    <location>
        <begin position="245"/>
        <end position="264"/>
    </location>
</feature>
<dbReference type="Pfam" id="PF07690">
    <property type="entry name" value="MFS_1"/>
    <property type="match status" value="1"/>
</dbReference>
<sequence>MSTVITSAAATATATRKPIGARAIAAITIGSGLEFYDFSVYSFFATLIGRQFFPVESTLGQLLLSLATFGVGFGMRPIGGIVLGAYADRVGRKPAMMLTLWLMALGSLLFAIAPTYAQIGLVAPVLIVLARLVQGFAMGGEVGASTAMLMEYADDKNRGFYGSWQLFSQGLSFMFGALVALGLSSTLSAESLESWGWRLPFVLGMLVIPVGLYIRRHLDETAEQEPPDEGATSGLRLIFRDYRKVLLTGVLLVIGSTASSYIVLDYMTNYSVSVLHLPMTMGTTAACLGALVQISLSIWAGRLSDRIGRRRTIALGCIPMLLLIYPAFMLMNRFPTLGTLLGVSMVTTLFLVLITVPTLVLVTEMFPRKIRASGLSIIYCLGVSVFGGFAQFFATGLIGLTGNNNAPALYVMTCLCLTLAGLAMVRETAGRPLE</sequence>
<dbReference type="InterPro" id="IPR020846">
    <property type="entry name" value="MFS_dom"/>
</dbReference>
<keyword evidence="7 9" id="KW-1133">Transmembrane helix</keyword>
<feature type="transmembrane region" description="Helical" evidence="9">
    <location>
        <begin position="406"/>
        <end position="425"/>
    </location>
</feature>
<dbReference type="InterPro" id="IPR005829">
    <property type="entry name" value="Sugar_transporter_CS"/>
</dbReference>
<dbReference type="Gene3D" id="1.20.1250.20">
    <property type="entry name" value="MFS general substrate transporter like domains"/>
    <property type="match status" value="2"/>
</dbReference>
<dbReference type="AlphaFoldDB" id="A0A345RPS3"/>
<name>A0A345RPS3_9PSED</name>
<feature type="transmembrane region" description="Helical" evidence="9">
    <location>
        <begin position="171"/>
        <end position="189"/>
    </location>
</feature>
<evidence type="ECO:0000259" key="10">
    <source>
        <dbReference type="PROSITE" id="PS50850"/>
    </source>
</evidence>
<feature type="transmembrane region" description="Helical" evidence="9">
    <location>
        <begin position="312"/>
        <end position="331"/>
    </location>
</feature>
<dbReference type="PANTHER" id="PTHR43528">
    <property type="entry name" value="ALPHA-KETOGLUTARATE PERMEASE"/>
    <property type="match status" value="1"/>
</dbReference>
<evidence type="ECO:0000313" key="12">
    <source>
        <dbReference type="Proteomes" id="UP000253720"/>
    </source>
</evidence>
<evidence type="ECO:0000256" key="7">
    <source>
        <dbReference type="ARBA" id="ARBA00022989"/>
    </source>
</evidence>
<feature type="transmembrane region" description="Helical" evidence="9">
    <location>
        <begin position="374"/>
        <end position="394"/>
    </location>
</feature>
<proteinExistence type="inferred from homology"/>
<feature type="transmembrane region" description="Helical" evidence="9">
    <location>
        <begin position="125"/>
        <end position="150"/>
    </location>
</feature>
<feature type="transmembrane region" description="Helical" evidence="9">
    <location>
        <begin position="337"/>
        <end position="362"/>
    </location>
</feature>